<name>A0A2I0TCC9_LIMLA</name>
<evidence type="ECO:0000256" key="3">
    <source>
        <dbReference type="SAM" id="MobiDB-lite"/>
    </source>
</evidence>
<feature type="coiled-coil region" evidence="2">
    <location>
        <begin position="107"/>
        <end position="141"/>
    </location>
</feature>
<dbReference type="EMBL" id="KZ512778">
    <property type="protein sequence ID" value="PKU31455.1"/>
    <property type="molecule type" value="Genomic_DNA"/>
</dbReference>
<dbReference type="Pfam" id="PF00018">
    <property type="entry name" value="SH3_1"/>
    <property type="match status" value="1"/>
</dbReference>
<dbReference type="OrthoDB" id="2015333at2759"/>
<sequence length="389" mass="45948">MELCHLTSLCKRRSHRKNSQTDKHQQISGRLQDIRSKKQIRKTELEALDKKYDQGIMEVKELQQQLQDYQNKLIYLVPEKQLLTERIKNAQLENTQSTGISSVHKKSLEKEELCQRLKEQLDALEKETASKLAEMDAFNSQLRDLRESYSTQQLALEQLHRIKQDKIREVEKRRAEFAQKKRLEDEAARKAKREKENRWQENIRREEEEKKKRLEEERMQEKVQEKLKAEEAAALMRERENKQQLHAEEEKNRQATILREAEQQRQRQLEEDKRKQEQIAKEAEERRKQNEEIKKIKEATSSQEVEKRTSKLNINEKFADLLKPTEGKSLKPPWKNEGNAGGVSESRNSVALVNYRALYPFEARNHDEMSFNAGDIIQHNGGLSITTGV</sequence>
<dbReference type="Proteomes" id="UP000233556">
    <property type="component" value="Unassembled WGS sequence"/>
</dbReference>
<reference evidence="6" key="1">
    <citation type="submission" date="2017-11" db="EMBL/GenBank/DDBJ databases">
        <authorList>
            <person name="Lima N.C."/>
            <person name="Parody-Merino A.M."/>
            <person name="Battley P.F."/>
            <person name="Fidler A.E."/>
            <person name="Prosdocimi F."/>
        </authorList>
    </citation>
    <scope>NUCLEOTIDE SEQUENCE [LARGE SCALE GENOMIC DNA]</scope>
</reference>
<gene>
    <name evidence="5" type="ORF">llap_18241</name>
</gene>
<feature type="region of interest" description="Disordered" evidence="3">
    <location>
        <begin position="262"/>
        <end position="311"/>
    </location>
</feature>
<dbReference type="InterPro" id="IPR036028">
    <property type="entry name" value="SH3-like_dom_sf"/>
</dbReference>
<accession>A0A2I0TCC9</accession>
<organism evidence="5 6">
    <name type="scientific">Limosa lapponica baueri</name>
    <dbReference type="NCBI Taxonomy" id="1758121"/>
    <lineage>
        <taxon>Eukaryota</taxon>
        <taxon>Metazoa</taxon>
        <taxon>Chordata</taxon>
        <taxon>Craniata</taxon>
        <taxon>Vertebrata</taxon>
        <taxon>Euteleostomi</taxon>
        <taxon>Archelosauria</taxon>
        <taxon>Archosauria</taxon>
        <taxon>Dinosauria</taxon>
        <taxon>Saurischia</taxon>
        <taxon>Theropoda</taxon>
        <taxon>Coelurosauria</taxon>
        <taxon>Aves</taxon>
        <taxon>Neognathae</taxon>
        <taxon>Neoaves</taxon>
        <taxon>Charadriiformes</taxon>
        <taxon>Scolopacidae</taxon>
        <taxon>Limosa</taxon>
    </lineage>
</organism>
<keyword evidence="1" id="KW-0728">SH3 domain</keyword>
<dbReference type="AlphaFoldDB" id="A0A2I0TCC9"/>
<feature type="coiled-coil region" evidence="2">
    <location>
        <begin position="45"/>
        <end position="72"/>
    </location>
</feature>
<feature type="region of interest" description="Disordered" evidence="3">
    <location>
        <begin position="325"/>
        <end position="344"/>
    </location>
</feature>
<keyword evidence="2" id="KW-0175">Coiled coil</keyword>
<dbReference type="SUPFAM" id="SSF50044">
    <property type="entry name" value="SH3-domain"/>
    <property type="match status" value="1"/>
</dbReference>
<dbReference type="Gene3D" id="2.30.30.40">
    <property type="entry name" value="SH3 Domains"/>
    <property type="match status" value="1"/>
</dbReference>
<protein>
    <submittedName>
        <fullName evidence="5">Intersectin-2 isoform x2</fullName>
    </submittedName>
</protein>
<evidence type="ECO:0000256" key="2">
    <source>
        <dbReference type="SAM" id="Coils"/>
    </source>
</evidence>
<evidence type="ECO:0000313" key="5">
    <source>
        <dbReference type="EMBL" id="PKU31455.1"/>
    </source>
</evidence>
<proteinExistence type="predicted"/>
<evidence type="ECO:0000259" key="4">
    <source>
        <dbReference type="Pfam" id="PF00018"/>
    </source>
</evidence>
<feature type="domain" description="SH3" evidence="4">
    <location>
        <begin position="356"/>
        <end position="378"/>
    </location>
</feature>
<reference evidence="6" key="2">
    <citation type="submission" date="2017-12" db="EMBL/GenBank/DDBJ databases">
        <title>Genome sequence of the Bar-tailed Godwit (Limosa lapponica baueri).</title>
        <authorList>
            <person name="Lima N.C.B."/>
            <person name="Parody-Merino A.M."/>
            <person name="Battley P.F."/>
            <person name="Fidler A.E."/>
            <person name="Prosdocimi F."/>
        </authorList>
    </citation>
    <scope>NUCLEOTIDE SEQUENCE [LARGE SCALE GENOMIC DNA]</scope>
</reference>
<evidence type="ECO:0000313" key="6">
    <source>
        <dbReference type="Proteomes" id="UP000233556"/>
    </source>
</evidence>
<feature type="compositionally biased region" description="Basic and acidic residues" evidence="3">
    <location>
        <begin position="262"/>
        <end position="309"/>
    </location>
</feature>
<evidence type="ECO:0000256" key="1">
    <source>
        <dbReference type="ARBA" id="ARBA00022443"/>
    </source>
</evidence>
<keyword evidence="6" id="KW-1185">Reference proteome</keyword>
<dbReference type="InterPro" id="IPR001452">
    <property type="entry name" value="SH3_domain"/>
</dbReference>